<proteinExistence type="predicted"/>
<dbReference type="EMBL" id="KN837147">
    <property type="protein sequence ID" value="KIJ40015.1"/>
    <property type="molecule type" value="Genomic_DNA"/>
</dbReference>
<sequence length="277" mass="31952">MDSTLTPHTESESVFEIKSSATSETQSVQIQSNSEDYLKDTRAAEKGELIFVLLSSNDDIKHRVVVSFPNTYEEALDKAIQSFKAHQPENTIDNTKLCRQVKTSKSEDVIWADICPPDWAFLIQPGQQVALLALNPIKAPSEDPDFVRGYVKISFGLNYGFGTVWTSTKPMRRFQLPVIGRPRSYEEANAFIHSRINWPFKARFHRLRRLFHLKKKAIQDPRFTRARSMFGETVRPRYFKFTAVDHWIPFPDAAYTDDAEWRKFVPRPGETLGFMSQ</sequence>
<protein>
    <submittedName>
        <fullName evidence="1">Uncharacterized protein</fullName>
    </submittedName>
</protein>
<dbReference type="AlphaFoldDB" id="A0A0C9VPE6"/>
<dbReference type="Proteomes" id="UP000054279">
    <property type="component" value="Unassembled WGS sequence"/>
</dbReference>
<gene>
    <name evidence="1" type="ORF">M422DRAFT_257080</name>
</gene>
<evidence type="ECO:0000313" key="1">
    <source>
        <dbReference type="EMBL" id="KIJ40015.1"/>
    </source>
</evidence>
<dbReference type="HOGENOM" id="CLU_080793_1_0_1"/>
<name>A0A0C9VPE6_SPHS4</name>
<organism evidence="1 2">
    <name type="scientific">Sphaerobolus stellatus (strain SS14)</name>
    <dbReference type="NCBI Taxonomy" id="990650"/>
    <lineage>
        <taxon>Eukaryota</taxon>
        <taxon>Fungi</taxon>
        <taxon>Dikarya</taxon>
        <taxon>Basidiomycota</taxon>
        <taxon>Agaricomycotina</taxon>
        <taxon>Agaricomycetes</taxon>
        <taxon>Phallomycetidae</taxon>
        <taxon>Geastrales</taxon>
        <taxon>Sphaerobolaceae</taxon>
        <taxon>Sphaerobolus</taxon>
    </lineage>
</organism>
<evidence type="ECO:0000313" key="2">
    <source>
        <dbReference type="Proteomes" id="UP000054279"/>
    </source>
</evidence>
<reference evidence="1 2" key="1">
    <citation type="submission" date="2014-06" db="EMBL/GenBank/DDBJ databases">
        <title>Evolutionary Origins and Diversification of the Mycorrhizal Mutualists.</title>
        <authorList>
            <consortium name="DOE Joint Genome Institute"/>
            <consortium name="Mycorrhizal Genomics Consortium"/>
            <person name="Kohler A."/>
            <person name="Kuo A."/>
            <person name="Nagy L.G."/>
            <person name="Floudas D."/>
            <person name="Copeland A."/>
            <person name="Barry K.W."/>
            <person name="Cichocki N."/>
            <person name="Veneault-Fourrey C."/>
            <person name="LaButti K."/>
            <person name="Lindquist E.A."/>
            <person name="Lipzen A."/>
            <person name="Lundell T."/>
            <person name="Morin E."/>
            <person name="Murat C."/>
            <person name="Riley R."/>
            <person name="Ohm R."/>
            <person name="Sun H."/>
            <person name="Tunlid A."/>
            <person name="Henrissat B."/>
            <person name="Grigoriev I.V."/>
            <person name="Hibbett D.S."/>
            <person name="Martin F."/>
        </authorList>
    </citation>
    <scope>NUCLEOTIDE SEQUENCE [LARGE SCALE GENOMIC DNA]</scope>
    <source>
        <strain evidence="1 2">SS14</strain>
    </source>
</reference>
<keyword evidence="2" id="KW-1185">Reference proteome</keyword>
<accession>A0A0C9VPE6</accession>